<protein>
    <submittedName>
        <fullName evidence="1">Uncharacterized protein</fullName>
    </submittedName>
</protein>
<evidence type="ECO:0000313" key="1">
    <source>
        <dbReference type="EMBL" id="MBC1324252.1"/>
    </source>
</evidence>
<comment type="caution">
    <text evidence="1">The sequence shown here is derived from an EMBL/GenBank/DDBJ whole genome shotgun (WGS) entry which is preliminary data.</text>
</comment>
<dbReference type="EMBL" id="JAAROP010000029">
    <property type="protein sequence ID" value="MBC1324252.1"/>
    <property type="molecule type" value="Genomic_DNA"/>
</dbReference>
<proteinExistence type="predicted"/>
<gene>
    <name evidence="1" type="ORF">HB853_15130</name>
</gene>
<organism evidence="1 2">
    <name type="scientific">Listeria welshimeri</name>
    <dbReference type="NCBI Taxonomy" id="1643"/>
    <lineage>
        <taxon>Bacteria</taxon>
        <taxon>Bacillati</taxon>
        <taxon>Bacillota</taxon>
        <taxon>Bacilli</taxon>
        <taxon>Bacillales</taxon>
        <taxon>Listeriaceae</taxon>
        <taxon>Listeria</taxon>
    </lineage>
</organism>
<reference evidence="1 2" key="1">
    <citation type="submission" date="2020-03" db="EMBL/GenBank/DDBJ databases">
        <title>Soil Listeria distribution.</title>
        <authorList>
            <person name="Liao J."/>
            <person name="Wiedmann M."/>
        </authorList>
    </citation>
    <scope>NUCLEOTIDE SEQUENCE [LARGE SCALE GENOMIC DNA]</scope>
    <source>
        <strain evidence="1 2">FSL L7-1829</strain>
    </source>
</reference>
<name>A0A7X0W6N1_LISWE</name>
<dbReference type="AlphaFoldDB" id="A0A7X0W6N1"/>
<accession>A0A7X0W6N1</accession>
<sequence>MLLKKIDSENKKIDSAIHMEKVVDDLLMISIKMDTKNNKSYYDYWRLIKTMGIPPLEIGIDKTDGSIQTIVFYVASDLFREINFKLPNKNEGRIMVDSSIFKKENDYVDIDSNYFVFLDGDELVCSFEEKFKPDMSYNINRIKVFLKLNEVIGFSVKDLSNIEIEKLKSL</sequence>
<evidence type="ECO:0000313" key="2">
    <source>
        <dbReference type="Proteomes" id="UP000522007"/>
    </source>
</evidence>
<dbReference type="Proteomes" id="UP000522007">
    <property type="component" value="Unassembled WGS sequence"/>
</dbReference>